<reference evidence="1" key="1">
    <citation type="submission" date="2020-05" db="EMBL/GenBank/DDBJ databases">
        <title>Novel viruses associated with indigenous members of the Amaryllidaceae family in South Africa.</title>
        <authorList>
            <person name="Read D.A."/>
            <person name="Thompson G.D."/>
        </authorList>
    </citation>
    <scope>NUCLEOTIDE SEQUENCE</scope>
    <source>
        <strain evidence="1">19-3004</strain>
        <strain evidence="2">19-3006</strain>
    </source>
</reference>
<proteinExistence type="predicted"/>
<protein>
    <submittedName>
        <fullName evidence="1">Coat protein</fullName>
    </submittedName>
</protein>
<sequence>MSVALNIKKNIKSDVSDLVLATVKKGLGDVPEEYKAELDHMILKEVFGNIAYFQASESTTFPNFEKGMPEKKFGEGNPIKPKFNLKQVTDGIKMLSIISKNEAVRGATFRQMCAPFAEEAKEYLRELYNNEGDVSTLAQTLPKLCEKAPWVAFDFNRGLNFRKMSQVERGVVQGLARRLLCTQSKLMTTDAMIESQQGDIVA</sequence>
<evidence type="ECO:0000313" key="1">
    <source>
        <dbReference type="EMBL" id="QVY19267.1"/>
    </source>
</evidence>
<dbReference type="InterPro" id="IPR008879">
    <property type="entry name" value="Coat_protein_tricho/vitivirus"/>
</dbReference>
<evidence type="ECO:0000313" key="2">
    <source>
        <dbReference type="EMBL" id="QVY19270.1"/>
    </source>
</evidence>
<accession>A0A8E7KPQ9</accession>
<dbReference type="GO" id="GO:0019028">
    <property type="term" value="C:viral capsid"/>
    <property type="evidence" value="ECO:0007669"/>
    <property type="project" value="UniProtKB-KW"/>
</dbReference>
<gene>
    <name evidence="1" type="primary">CP</name>
</gene>
<dbReference type="PIRSF" id="PIRSF004075">
    <property type="entry name" value="Coat_protein_tricho/vitivirus"/>
    <property type="match status" value="1"/>
</dbReference>
<dbReference type="EMBL" id="MT533608">
    <property type="protein sequence ID" value="QVY19267.1"/>
    <property type="molecule type" value="Genomic_RNA"/>
</dbReference>
<keyword evidence="1" id="KW-0167">Capsid protein</keyword>
<dbReference type="EMBL" id="MT533609">
    <property type="protein sequence ID" value="QVY19270.1"/>
    <property type="molecule type" value="Genomic_RNA"/>
</dbReference>
<organism evidence="1">
    <name type="scientific">Agapanthus virus A</name>
    <dbReference type="NCBI Taxonomy" id="2838150"/>
    <lineage>
        <taxon>Viruses</taxon>
        <taxon>Riboviria</taxon>
        <taxon>Orthornavirae</taxon>
        <taxon>Kitrinoviricota</taxon>
        <taxon>Alsuviricetes</taxon>
        <taxon>Tymovirales</taxon>
        <taxon>Betaflexiviridae</taxon>
    </lineage>
</organism>
<keyword evidence="1" id="KW-0946">Virion</keyword>
<dbReference type="Pfam" id="PF05892">
    <property type="entry name" value="Tricho_coat"/>
    <property type="match status" value="1"/>
</dbReference>
<name>A0A8E7KPQ9_9VIRU</name>